<keyword evidence="2" id="KW-1185">Reference proteome</keyword>
<reference evidence="1 2" key="1">
    <citation type="journal article" date="2015" name="Genome Biol. Evol.">
        <title>Comparative Genomics of a Bacterivorous Green Alga Reveals Evolutionary Causalities and Consequences of Phago-Mixotrophic Mode of Nutrition.</title>
        <authorList>
            <person name="Burns J.A."/>
            <person name="Paasch A."/>
            <person name="Narechania A."/>
            <person name="Kim E."/>
        </authorList>
    </citation>
    <scope>NUCLEOTIDE SEQUENCE [LARGE SCALE GENOMIC DNA]</scope>
    <source>
        <strain evidence="1 2">PLY_AMNH</strain>
    </source>
</reference>
<dbReference type="AlphaFoldDB" id="A0AAE0G8V4"/>
<organism evidence="1 2">
    <name type="scientific">Cymbomonas tetramitiformis</name>
    <dbReference type="NCBI Taxonomy" id="36881"/>
    <lineage>
        <taxon>Eukaryota</taxon>
        <taxon>Viridiplantae</taxon>
        <taxon>Chlorophyta</taxon>
        <taxon>Pyramimonadophyceae</taxon>
        <taxon>Pyramimonadales</taxon>
        <taxon>Pyramimonadaceae</taxon>
        <taxon>Cymbomonas</taxon>
    </lineage>
</organism>
<gene>
    <name evidence="1" type="ORF">CYMTET_18720</name>
</gene>
<accession>A0AAE0G8V4</accession>
<dbReference type="Proteomes" id="UP001190700">
    <property type="component" value="Unassembled WGS sequence"/>
</dbReference>
<name>A0AAE0G8V4_9CHLO</name>
<sequence>MVSTVSTSSITPRRRSLAKVFDDVATRHAVTPANPAATGAPVANYATAVFVAIVKTLAATVLTSPPPNTTFTNASRKRHERFSGNEANAAVLFAKLLVPTIKEAFVGEDTLFATLFDLEDVTTSIRSEANTLLFSTLELIYSPTSPATDWLESSAETHPHDGKRVLLGTARMLLDSTGSPFQGTQELLDARFLPNVDTYASASRTSTLLWFQRGERAPWASRSEVTGLFIGALVKKYCVAVVNRLMLHDQRAAVDLNTIQLWTRGCYANNVKFGAANGFSAAKLTETTEKQSAIGDLASIILDLKRHQVKNLTGRMDGTKGFAPRAAKPGLKHRFAAKDLPAGGSWSQTEHKKRVAFHEGGGEFIPVLLRQPHVRLNGGTTLAPGLPEGWEGCELRQAIRHEQHDPGRLRERPLRGAVSGRTTTASGLMHFASWRGQP</sequence>
<evidence type="ECO:0000313" key="1">
    <source>
        <dbReference type="EMBL" id="KAK3273021.1"/>
    </source>
</evidence>
<proteinExistence type="predicted"/>
<dbReference type="EMBL" id="LGRX02008675">
    <property type="protein sequence ID" value="KAK3273021.1"/>
    <property type="molecule type" value="Genomic_DNA"/>
</dbReference>
<protein>
    <submittedName>
        <fullName evidence="1">Uncharacterized protein</fullName>
    </submittedName>
</protein>
<comment type="caution">
    <text evidence="1">The sequence shown here is derived from an EMBL/GenBank/DDBJ whole genome shotgun (WGS) entry which is preliminary data.</text>
</comment>
<evidence type="ECO:0000313" key="2">
    <source>
        <dbReference type="Proteomes" id="UP001190700"/>
    </source>
</evidence>